<evidence type="ECO:0000259" key="2">
    <source>
        <dbReference type="PROSITE" id="PS51688"/>
    </source>
</evidence>
<feature type="signal peptide" evidence="1">
    <location>
        <begin position="1"/>
        <end position="29"/>
    </location>
</feature>
<feature type="chain" id="PRO_5032378790" evidence="1">
    <location>
        <begin position="30"/>
        <end position="156"/>
    </location>
</feature>
<dbReference type="Proteomes" id="UP000569732">
    <property type="component" value="Unassembled WGS sequence"/>
</dbReference>
<dbReference type="EMBL" id="JACCKB010000054">
    <property type="protein sequence ID" value="NYZ68907.1"/>
    <property type="molecule type" value="Genomic_DNA"/>
</dbReference>
<keyword evidence="1" id="KW-0732">Signal</keyword>
<dbReference type="RefSeq" id="WP_266195521.1">
    <property type="nucleotide sequence ID" value="NZ_JAPJZK010000001.1"/>
</dbReference>
<gene>
    <name evidence="3" type="ORF">H0A36_23080</name>
</gene>
<feature type="domain" description="Peptidase S74" evidence="2">
    <location>
        <begin position="56"/>
        <end position="154"/>
    </location>
</feature>
<comment type="caution">
    <text evidence="3">The sequence shown here is derived from an EMBL/GenBank/DDBJ whole genome shotgun (WGS) entry which is preliminary data.</text>
</comment>
<protein>
    <submittedName>
        <fullName evidence="3">Tail fiber domain-containing protein</fullName>
    </submittedName>
</protein>
<name>A0A853IHK0_9GAMM</name>
<proteinExistence type="predicted"/>
<evidence type="ECO:0000313" key="4">
    <source>
        <dbReference type="Proteomes" id="UP000569732"/>
    </source>
</evidence>
<organism evidence="3 4">
    <name type="scientific">Spartinivicinus marinus</name>
    <dbReference type="NCBI Taxonomy" id="2994442"/>
    <lineage>
        <taxon>Bacteria</taxon>
        <taxon>Pseudomonadati</taxon>
        <taxon>Pseudomonadota</taxon>
        <taxon>Gammaproteobacteria</taxon>
        <taxon>Oceanospirillales</taxon>
        <taxon>Zooshikellaceae</taxon>
        <taxon>Spartinivicinus</taxon>
    </lineage>
</organism>
<dbReference type="Gene3D" id="1.10.10.10">
    <property type="entry name" value="Winged helix-like DNA-binding domain superfamily/Winged helix DNA-binding domain"/>
    <property type="match status" value="1"/>
</dbReference>
<accession>A0A853IHK0</accession>
<keyword evidence="4" id="KW-1185">Reference proteome</keyword>
<dbReference type="PROSITE" id="PS51688">
    <property type="entry name" value="ICA"/>
    <property type="match status" value="1"/>
</dbReference>
<reference evidence="3 4" key="1">
    <citation type="submission" date="2020-07" db="EMBL/GenBank/DDBJ databases">
        <title>Endozoicomonas sp. nov., isolated from sediment.</title>
        <authorList>
            <person name="Gu T."/>
        </authorList>
    </citation>
    <scope>NUCLEOTIDE SEQUENCE [LARGE SCALE GENOMIC DNA]</scope>
    <source>
        <strain evidence="3 4">SM1973</strain>
    </source>
</reference>
<dbReference type="AlphaFoldDB" id="A0A853IHK0"/>
<dbReference type="Pfam" id="PF13884">
    <property type="entry name" value="Peptidase_S74"/>
    <property type="match status" value="1"/>
</dbReference>
<sequence length="156" mass="17486">MTQIKYGRTTLKNLIATVILSSISTLSHAYSHESCKHLTGNEYSECRAKPNFMRFSDAELKTKATRIDNALEKISKLNGVSFEWKNTSAKKKDIGVIAQNVEEVFPELVHSLTVTDPNRVESTFKKVNYAGLVSVLIEAVKELKTENAKLRQQLGL</sequence>
<dbReference type="InterPro" id="IPR036388">
    <property type="entry name" value="WH-like_DNA-bd_sf"/>
</dbReference>
<evidence type="ECO:0000313" key="3">
    <source>
        <dbReference type="EMBL" id="NYZ68907.1"/>
    </source>
</evidence>
<evidence type="ECO:0000256" key="1">
    <source>
        <dbReference type="SAM" id="SignalP"/>
    </source>
</evidence>
<dbReference type="InterPro" id="IPR030392">
    <property type="entry name" value="S74_ICA"/>
</dbReference>